<dbReference type="CDD" id="cd09071">
    <property type="entry name" value="FAR_C"/>
    <property type="match status" value="1"/>
</dbReference>
<proteinExistence type="inferred from homology"/>
<name>A0ABD3HYJ2_9MARC</name>
<evidence type="ECO:0000256" key="4">
    <source>
        <dbReference type="RuleBase" id="RU363097"/>
    </source>
</evidence>
<keyword evidence="2 4" id="KW-0444">Lipid biosynthesis</keyword>
<keyword evidence="9" id="KW-1185">Reference proteome</keyword>
<dbReference type="Pfam" id="PF03015">
    <property type="entry name" value="Sterile"/>
    <property type="match status" value="1"/>
</dbReference>
<dbReference type="GO" id="GO:0102965">
    <property type="term" value="F:alcohol-forming long-chain fatty acyl-CoA reductase activity"/>
    <property type="evidence" value="ECO:0007669"/>
    <property type="project" value="UniProtKB-EC"/>
</dbReference>
<evidence type="ECO:0000256" key="1">
    <source>
        <dbReference type="ARBA" id="ARBA00005928"/>
    </source>
</evidence>
<protein>
    <recommendedName>
        <fullName evidence="4">Fatty acyl-CoA reductase</fullName>
        <ecNumber evidence="4">1.2.1.84</ecNumber>
    </recommendedName>
</protein>
<comment type="catalytic activity">
    <reaction evidence="4">
        <text>a long-chain fatty acyl-CoA + 2 NADPH + 2 H(+) = a long-chain primary fatty alcohol + 2 NADP(+) + CoA</text>
        <dbReference type="Rhea" id="RHEA:52716"/>
        <dbReference type="ChEBI" id="CHEBI:15378"/>
        <dbReference type="ChEBI" id="CHEBI:57287"/>
        <dbReference type="ChEBI" id="CHEBI:57783"/>
        <dbReference type="ChEBI" id="CHEBI:58349"/>
        <dbReference type="ChEBI" id="CHEBI:77396"/>
        <dbReference type="ChEBI" id="CHEBI:83139"/>
        <dbReference type="EC" id="1.2.1.84"/>
    </reaction>
</comment>
<dbReference type="GO" id="GO:0006629">
    <property type="term" value="P:lipid metabolic process"/>
    <property type="evidence" value="ECO:0007669"/>
    <property type="project" value="UniProtKB-KW"/>
</dbReference>
<evidence type="ECO:0000259" key="7">
    <source>
        <dbReference type="Pfam" id="PF07993"/>
    </source>
</evidence>
<dbReference type="EMBL" id="JBJQOH010000002">
    <property type="protein sequence ID" value="KAL3696046.1"/>
    <property type="molecule type" value="Genomic_DNA"/>
</dbReference>
<dbReference type="AlphaFoldDB" id="A0ABD3HYJ2"/>
<dbReference type="Pfam" id="PF07993">
    <property type="entry name" value="NAD_binding_4"/>
    <property type="match status" value="1"/>
</dbReference>
<keyword evidence="3 4" id="KW-0443">Lipid metabolism</keyword>
<comment type="similarity">
    <text evidence="1 4">Belongs to the fatty acyl-CoA reductase family.</text>
</comment>
<evidence type="ECO:0000313" key="8">
    <source>
        <dbReference type="EMBL" id="KAL3696046.1"/>
    </source>
</evidence>
<accession>A0ABD3HYJ2</accession>
<evidence type="ECO:0000256" key="5">
    <source>
        <dbReference type="SAM" id="MobiDB-lite"/>
    </source>
</evidence>
<feature type="region of interest" description="Disordered" evidence="5">
    <location>
        <begin position="148"/>
        <end position="193"/>
    </location>
</feature>
<feature type="compositionally biased region" description="Basic and acidic residues" evidence="5">
    <location>
        <begin position="769"/>
        <end position="788"/>
    </location>
</feature>
<evidence type="ECO:0000259" key="6">
    <source>
        <dbReference type="Pfam" id="PF03015"/>
    </source>
</evidence>
<evidence type="ECO:0000313" key="9">
    <source>
        <dbReference type="Proteomes" id="UP001633002"/>
    </source>
</evidence>
<dbReference type="InterPro" id="IPR013120">
    <property type="entry name" value="FAR_NAD-bd"/>
</dbReference>
<keyword evidence="4" id="KW-0521">NADP</keyword>
<comment type="function">
    <text evidence="4">Catalyzes the reduction of fatty acyl-CoA to fatty alcohols.</text>
</comment>
<evidence type="ECO:0000256" key="3">
    <source>
        <dbReference type="ARBA" id="ARBA00023098"/>
    </source>
</evidence>
<keyword evidence="4" id="KW-0560">Oxidoreductase</keyword>
<dbReference type="PANTHER" id="PTHR11011">
    <property type="entry name" value="MALE STERILITY PROTEIN 2-RELATED"/>
    <property type="match status" value="1"/>
</dbReference>
<dbReference type="SUPFAM" id="SSF51735">
    <property type="entry name" value="NAD(P)-binding Rossmann-fold domains"/>
    <property type="match status" value="1"/>
</dbReference>
<feature type="compositionally biased region" description="Polar residues" evidence="5">
    <location>
        <begin position="113"/>
        <end position="133"/>
    </location>
</feature>
<organism evidence="8 9">
    <name type="scientific">Riccia sorocarpa</name>
    <dbReference type="NCBI Taxonomy" id="122646"/>
    <lineage>
        <taxon>Eukaryota</taxon>
        <taxon>Viridiplantae</taxon>
        <taxon>Streptophyta</taxon>
        <taxon>Embryophyta</taxon>
        <taxon>Marchantiophyta</taxon>
        <taxon>Marchantiopsida</taxon>
        <taxon>Marchantiidae</taxon>
        <taxon>Marchantiales</taxon>
        <taxon>Ricciaceae</taxon>
        <taxon>Riccia</taxon>
    </lineage>
</organism>
<dbReference type="Gene3D" id="3.40.50.720">
    <property type="entry name" value="NAD(P)-binding Rossmann-like Domain"/>
    <property type="match status" value="1"/>
</dbReference>
<feature type="region of interest" description="Disordered" evidence="5">
    <location>
        <begin position="90"/>
        <end position="133"/>
    </location>
</feature>
<dbReference type="EC" id="1.2.1.84" evidence="4"/>
<comment type="caution">
    <text evidence="8">The sequence shown here is derived from an EMBL/GenBank/DDBJ whole genome shotgun (WGS) entry which is preliminary data.</text>
</comment>
<dbReference type="Proteomes" id="UP001633002">
    <property type="component" value="Unassembled WGS sequence"/>
</dbReference>
<sequence>MASSGHIPVATCFAGQNVEAILFQRNPQTMVRNYQARTVGGVRWNEEWRPMIVRARNLVTSIGKRNMELPLLANGRDLWSGRYSSECQAFKPNTTSIPEGEFPNGTETEGRPHSTQGQDETGILSRTQGETDGGTTVLELSYVAPTSYLHDKPPADVTTEDFESGPPLSDQNSREVNPSRSGQEITVSKKPQAGIPTTWQAALKAGLKTKRRANDIDVESDHLSMLQGLALKPALTDEAGRGSSDVLHIVENLEDKRIFITGATGFLAKVLVEKILRAQPLIGQLYLLVRESKDSDIYERTVDGIFSCSLFKPLREEYGDDKFVELILSKITPISGDIGKPGLELRPDDAELLMRDLDIIVSSAATTKFDERYDKATEINTLGPVRLLELAKKCPKLSLFQHISTAYVNGRRKGICREIPFEYGQSLLKEIYDGGANQEPGAFPALDPEREVDLALRTRDELNRKYGKSHPEVAKGLVKLGTERAKMFGWSDTYTLTKAMGEQMVRKYKGDIAVVIVRPSVVESTMRSPFDGWIEGQRMLDPIVTAYGKGFLKGFLVDPDTVLDVIPADIVVNVTLAAMIKHAGCELRNPSVYQVASSVLNPLTMSKVADACYDHFRSYPMVTVAKKDNQAQEIRVNYCVLLTSEAVFWLLVNLFLDFPLKVLNSPLLVNNKRFSKARISLKFNYESIKSLADTYKPYVFYKGRFDATQSENLLNQISDEEKDSFGYSVKDVDWYKYLNQSHLPGLRQHVLGWKQTGAVDPKWTIIDPVPKRDLPPTEKKLPPTEKKLRPPSGGMYQLPFSPK</sequence>
<feature type="region of interest" description="Disordered" evidence="5">
    <location>
        <begin position="769"/>
        <end position="803"/>
    </location>
</feature>
<feature type="domain" description="Fatty acyl-CoA reductase C-terminal" evidence="6">
    <location>
        <begin position="681"/>
        <end position="751"/>
    </location>
</feature>
<dbReference type="InterPro" id="IPR026055">
    <property type="entry name" value="FAR"/>
</dbReference>
<dbReference type="InterPro" id="IPR036291">
    <property type="entry name" value="NAD(P)-bd_dom_sf"/>
</dbReference>
<dbReference type="InterPro" id="IPR033640">
    <property type="entry name" value="FAR_C"/>
</dbReference>
<dbReference type="PANTHER" id="PTHR11011:SF45">
    <property type="entry name" value="FATTY ACYL-COA REDUCTASE CG8306-RELATED"/>
    <property type="match status" value="1"/>
</dbReference>
<reference evidence="8 9" key="1">
    <citation type="submission" date="2024-09" db="EMBL/GenBank/DDBJ databases">
        <title>Chromosome-scale assembly of Riccia sorocarpa.</title>
        <authorList>
            <person name="Paukszto L."/>
        </authorList>
    </citation>
    <scope>NUCLEOTIDE SEQUENCE [LARGE SCALE GENOMIC DNA]</scope>
    <source>
        <strain evidence="8">LP-2024</strain>
        <tissue evidence="8">Aerial parts of the thallus</tissue>
    </source>
</reference>
<evidence type="ECO:0000256" key="2">
    <source>
        <dbReference type="ARBA" id="ARBA00022516"/>
    </source>
</evidence>
<feature type="domain" description="Thioester reductase (TE)" evidence="7">
    <location>
        <begin position="260"/>
        <end position="574"/>
    </location>
</feature>
<feature type="compositionally biased region" description="Polar residues" evidence="5">
    <location>
        <begin position="169"/>
        <end position="186"/>
    </location>
</feature>
<dbReference type="CDD" id="cd05236">
    <property type="entry name" value="FAR-N_SDR_e"/>
    <property type="match status" value="1"/>
</dbReference>
<gene>
    <name evidence="8" type="ORF">R1sor_010122</name>
</gene>